<dbReference type="InterPro" id="IPR000719">
    <property type="entry name" value="Prot_kinase_dom"/>
</dbReference>
<gene>
    <name evidence="3" type="ORF">ACFSUC_18350</name>
</gene>
<name>A0ABW5RGF4_9BACL</name>
<dbReference type="PANTHER" id="PTHR37171:SF1">
    <property type="entry name" value="SERINE_THREONINE-PROTEIN KINASE YRZF-RELATED"/>
    <property type="match status" value="1"/>
</dbReference>
<evidence type="ECO:0000256" key="1">
    <source>
        <dbReference type="PROSITE-ProRule" id="PRU10141"/>
    </source>
</evidence>
<comment type="caution">
    <text evidence="3">The sequence shown here is derived from an EMBL/GenBank/DDBJ whole genome shotgun (WGS) entry which is preliminary data.</text>
</comment>
<protein>
    <recommendedName>
        <fullName evidence="2">Protein kinase domain-containing protein</fullName>
    </recommendedName>
</protein>
<evidence type="ECO:0000313" key="4">
    <source>
        <dbReference type="Proteomes" id="UP001597497"/>
    </source>
</evidence>
<feature type="domain" description="Protein kinase" evidence="2">
    <location>
        <begin position="28"/>
        <end position="214"/>
    </location>
</feature>
<dbReference type="RefSeq" id="WP_379931099.1">
    <property type="nucleotide sequence ID" value="NZ_JBHUMM010000044.1"/>
</dbReference>
<dbReference type="EMBL" id="JBHUMM010000044">
    <property type="protein sequence ID" value="MFD2673514.1"/>
    <property type="molecule type" value="Genomic_DNA"/>
</dbReference>
<keyword evidence="1" id="KW-0547">Nucleotide-binding</keyword>
<accession>A0ABW5RGF4</accession>
<reference evidence="4" key="1">
    <citation type="journal article" date="2019" name="Int. J. Syst. Evol. Microbiol.">
        <title>The Global Catalogue of Microorganisms (GCM) 10K type strain sequencing project: providing services to taxonomists for standard genome sequencing and annotation.</title>
        <authorList>
            <consortium name="The Broad Institute Genomics Platform"/>
            <consortium name="The Broad Institute Genome Sequencing Center for Infectious Disease"/>
            <person name="Wu L."/>
            <person name="Ma J."/>
        </authorList>
    </citation>
    <scope>NUCLEOTIDE SEQUENCE [LARGE SCALE GENOMIC DNA]</scope>
    <source>
        <strain evidence="4">KCTC 33676</strain>
    </source>
</reference>
<feature type="binding site" evidence="1">
    <location>
        <position position="54"/>
    </location>
    <ligand>
        <name>ATP</name>
        <dbReference type="ChEBI" id="CHEBI:30616"/>
    </ligand>
</feature>
<organism evidence="3 4">
    <name type="scientific">Marinicrinis sediminis</name>
    <dbReference type="NCBI Taxonomy" id="1652465"/>
    <lineage>
        <taxon>Bacteria</taxon>
        <taxon>Bacillati</taxon>
        <taxon>Bacillota</taxon>
        <taxon>Bacilli</taxon>
        <taxon>Bacillales</taxon>
        <taxon>Paenibacillaceae</taxon>
    </lineage>
</organism>
<dbReference type="PROSITE" id="PS00107">
    <property type="entry name" value="PROTEIN_KINASE_ATP"/>
    <property type="match status" value="1"/>
</dbReference>
<dbReference type="PANTHER" id="PTHR37171">
    <property type="entry name" value="SERINE/THREONINE-PROTEIN KINASE YRZF-RELATED"/>
    <property type="match status" value="1"/>
</dbReference>
<dbReference type="SUPFAM" id="SSF56112">
    <property type="entry name" value="Protein kinase-like (PK-like)"/>
    <property type="match status" value="1"/>
</dbReference>
<dbReference type="Gene3D" id="1.10.510.10">
    <property type="entry name" value="Transferase(Phosphotransferase) domain 1"/>
    <property type="match status" value="1"/>
</dbReference>
<proteinExistence type="predicted"/>
<evidence type="ECO:0000313" key="3">
    <source>
        <dbReference type="EMBL" id="MFD2673514.1"/>
    </source>
</evidence>
<dbReference type="InterPro" id="IPR052396">
    <property type="entry name" value="Meiotic_Drive_Suppr_Kinase"/>
</dbReference>
<evidence type="ECO:0000259" key="2">
    <source>
        <dbReference type="PROSITE" id="PS50011"/>
    </source>
</evidence>
<keyword evidence="1" id="KW-0067">ATP-binding</keyword>
<keyword evidence="4" id="KW-1185">Reference proteome</keyword>
<dbReference type="PROSITE" id="PS50011">
    <property type="entry name" value="PROTEIN_KINASE_DOM"/>
    <property type="match status" value="1"/>
</dbReference>
<dbReference type="InterPro" id="IPR017441">
    <property type="entry name" value="Protein_kinase_ATP_BS"/>
</dbReference>
<dbReference type="InterPro" id="IPR011009">
    <property type="entry name" value="Kinase-like_dom_sf"/>
</dbReference>
<dbReference type="Proteomes" id="UP001597497">
    <property type="component" value="Unassembled WGS sequence"/>
</dbReference>
<sequence>MMDVREWVNQVQLHAGKQGDYIRVQSHPSFLQPIGVGRSAAVFRLEGHPRLALKIFHPLFWKDGREEASAYRQLGSHLAYPRLHEANDGYLLLDYIDGMTFYQCLIEGVPITEEMVAQVDEALSHAETKGLFPSDIHLKNILLTPDQNIIIIDLARFSTPKACSKWSDLKKAYDRYYATGRFPKRVPERVLIWIMNQYRHQGAHFSAPYFSSKS</sequence>